<dbReference type="GO" id="GO:0008237">
    <property type="term" value="F:metallopeptidase activity"/>
    <property type="evidence" value="ECO:0007669"/>
    <property type="project" value="UniProtKB-KW"/>
</dbReference>
<reference evidence="10" key="1">
    <citation type="journal article" date="2021" name="PeerJ">
        <title>Extensive microbial diversity within the chicken gut microbiome revealed by metagenomics and culture.</title>
        <authorList>
            <person name="Gilroy R."/>
            <person name="Ravi A."/>
            <person name="Getino M."/>
            <person name="Pursley I."/>
            <person name="Horton D.L."/>
            <person name="Alikhan N.F."/>
            <person name="Baker D."/>
            <person name="Gharbi K."/>
            <person name="Hall N."/>
            <person name="Watson M."/>
            <person name="Adriaenssens E.M."/>
            <person name="Foster-Nyarko E."/>
            <person name="Jarju S."/>
            <person name="Secka A."/>
            <person name="Antonio M."/>
            <person name="Oren A."/>
            <person name="Chaudhuri R.R."/>
            <person name="La Ragione R."/>
            <person name="Hildebrand F."/>
            <person name="Pallen M.J."/>
        </authorList>
    </citation>
    <scope>NUCLEOTIDE SEQUENCE</scope>
    <source>
        <strain evidence="10">B5_2728</strain>
    </source>
</reference>
<evidence type="ECO:0000313" key="10">
    <source>
        <dbReference type="EMBL" id="MBU3805905.1"/>
    </source>
</evidence>
<reference evidence="10" key="2">
    <citation type="submission" date="2021-04" db="EMBL/GenBank/DDBJ databases">
        <authorList>
            <person name="Gilroy R."/>
        </authorList>
    </citation>
    <scope>NUCLEOTIDE SEQUENCE</scope>
    <source>
        <strain evidence="10">B5_2728</strain>
    </source>
</reference>
<keyword evidence="9" id="KW-0482">Metalloprotease</keyword>
<evidence type="ECO:0000256" key="2">
    <source>
        <dbReference type="ARBA" id="ARBA00001946"/>
    </source>
</evidence>
<name>A0A948T201_9FIRM</name>
<evidence type="ECO:0000256" key="8">
    <source>
        <dbReference type="ARBA" id="ARBA00022801"/>
    </source>
</evidence>
<dbReference type="InterPro" id="IPR035097">
    <property type="entry name" value="M29_N-terminal"/>
</dbReference>
<protein>
    <submittedName>
        <fullName evidence="10">Aminopeptidase</fullName>
    </submittedName>
</protein>
<dbReference type="AlphaFoldDB" id="A0A948T201"/>
<evidence type="ECO:0000256" key="3">
    <source>
        <dbReference type="ARBA" id="ARBA00001947"/>
    </source>
</evidence>
<keyword evidence="5 10" id="KW-0031">Aminopeptidase</keyword>
<dbReference type="Proteomes" id="UP000713596">
    <property type="component" value="Unassembled WGS sequence"/>
</dbReference>
<evidence type="ECO:0000256" key="4">
    <source>
        <dbReference type="ARBA" id="ARBA00008236"/>
    </source>
</evidence>
<keyword evidence="6" id="KW-0645">Protease</keyword>
<evidence type="ECO:0000256" key="6">
    <source>
        <dbReference type="ARBA" id="ARBA00022670"/>
    </source>
</evidence>
<accession>A0A948T201</accession>
<dbReference type="GO" id="GO:0004177">
    <property type="term" value="F:aminopeptidase activity"/>
    <property type="evidence" value="ECO:0007669"/>
    <property type="project" value="UniProtKB-KW"/>
</dbReference>
<dbReference type="InterPro" id="IPR052170">
    <property type="entry name" value="M29_Exopeptidase"/>
</dbReference>
<dbReference type="GO" id="GO:0006508">
    <property type="term" value="P:proteolysis"/>
    <property type="evidence" value="ECO:0007669"/>
    <property type="project" value="UniProtKB-KW"/>
</dbReference>
<comment type="similarity">
    <text evidence="4">Belongs to the peptidase M29 family.</text>
</comment>
<dbReference type="Gene3D" id="3.40.1830.10">
    <property type="entry name" value="Thermophilic metalloprotease (M29)"/>
    <property type="match status" value="1"/>
</dbReference>
<dbReference type="PANTHER" id="PTHR34448">
    <property type="entry name" value="AMINOPEPTIDASE"/>
    <property type="match status" value="1"/>
</dbReference>
<evidence type="ECO:0000313" key="11">
    <source>
        <dbReference type="Proteomes" id="UP000713596"/>
    </source>
</evidence>
<comment type="cofactor">
    <cofactor evidence="2">
        <name>Mg(2+)</name>
        <dbReference type="ChEBI" id="CHEBI:18420"/>
    </cofactor>
</comment>
<evidence type="ECO:0000256" key="1">
    <source>
        <dbReference type="ARBA" id="ARBA00001941"/>
    </source>
</evidence>
<sequence length="413" mass="45648">MNQKMMEQYAEFIVQVGVNVQKNQTLIINCPLDAAYFARACMKAALQVGARDVVIRYTDEKAERIRLELAEESVLCDVKPYVLRSYLDYAESEGGCCVLSISASDPEAYKGLDAGKINRVALARRQALQPWRSYTMNDRIQWCVAAIPTPAWAKKVFPELEAEQAEEKLWQTIFDVCRVTGGNPVQEWKEHIAKTTAYRDKLNQLNLESIRMQSANGTDLTVGLAEGHTWEGASSKAENGFTFVANVPTEEVFTAPHCLRVNGVVKGTKPYVYNGQPIENFSFTFKDGKVVEYSADKNQEVLGQMLDSDEGARRIGEVALVPASSPINRSGVLFFNTLYDENAACHIAFGAGYPTTVKGGSSMSSEQLLECGVNQSAIHEDMMVGAEDMTITGLTRDGQTVTIFENGEWALEV</sequence>
<dbReference type="PRINTS" id="PR00919">
    <property type="entry name" value="THERMOPTASE"/>
</dbReference>
<evidence type="ECO:0000256" key="9">
    <source>
        <dbReference type="ARBA" id="ARBA00023049"/>
    </source>
</evidence>
<comment type="caution">
    <text evidence="10">The sequence shown here is derived from an EMBL/GenBank/DDBJ whole genome shotgun (WGS) entry which is preliminary data.</text>
</comment>
<dbReference type="EMBL" id="JAHLFP010000022">
    <property type="protein sequence ID" value="MBU3805905.1"/>
    <property type="molecule type" value="Genomic_DNA"/>
</dbReference>
<dbReference type="SUPFAM" id="SSF144052">
    <property type="entry name" value="Thermophilic metalloprotease-like"/>
    <property type="match status" value="1"/>
</dbReference>
<proteinExistence type="inferred from homology"/>
<dbReference type="GO" id="GO:0046872">
    <property type="term" value="F:metal ion binding"/>
    <property type="evidence" value="ECO:0007669"/>
    <property type="project" value="UniProtKB-KW"/>
</dbReference>
<evidence type="ECO:0000256" key="5">
    <source>
        <dbReference type="ARBA" id="ARBA00022438"/>
    </source>
</evidence>
<dbReference type="InterPro" id="IPR000787">
    <property type="entry name" value="Peptidase_M29"/>
</dbReference>
<organism evidence="10 11">
    <name type="scientific">Candidatus Allofournierella pullistercoris</name>
    <dbReference type="NCBI Taxonomy" id="2838597"/>
    <lineage>
        <taxon>Bacteria</taxon>
        <taxon>Bacillati</taxon>
        <taxon>Bacillota</taxon>
        <taxon>Clostridia</taxon>
        <taxon>Eubacteriales</taxon>
        <taxon>Oscillospiraceae</taxon>
        <taxon>Allofournierella</taxon>
    </lineage>
</organism>
<comment type="cofactor">
    <cofactor evidence="3">
        <name>Zn(2+)</name>
        <dbReference type="ChEBI" id="CHEBI:29105"/>
    </cofactor>
</comment>
<dbReference type="Pfam" id="PF02073">
    <property type="entry name" value="Peptidase_M29"/>
    <property type="match status" value="1"/>
</dbReference>
<keyword evidence="8" id="KW-0378">Hydrolase</keyword>
<dbReference type="PANTHER" id="PTHR34448:SF3">
    <property type="entry name" value="AMINOPEPTIDASE AMPS"/>
    <property type="match status" value="1"/>
</dbReference>
<gene>
    <name evidence="10" type="ORF">H9882_03315</name>
</gene>
<comment type="cofactor">
    <cofactor evidence="1">
        <name>Co(2+)</name>
        <dbReference type="ChEBI" id="CHEBI:48828"/>
    </cofactor>
</comment>
<keyword evidence="7" id="KW-0479">Metal-binding</keyword>
<evidence type="ECO:0000256" key="7">
    <source>
        <dbReference type="ARBA" id="ARBA00022723"/>
    </source>
</evidence>